<sequence length="316" mass="34662">MGFVIGIDGGGTKSIGYIADDNGKILGKSKSGSLNFHSQGEKSVKEHLHELISSLTYMVGCSMKDVELISMGIAGIGRNKDRNTFLSIISSLNIESNLFLTTDIHIALVGAHGKEKGIFTLSGTGSISFAIDSYGRQYRVGGWGHIIGDEGSGYDIARRGLALVAKTADGIGKNLSLMDRVFQHYGVKDTDDFIRYIYNPLRTKADIAKISEDVYHCALKGDNECLEILEKASKDLVDLTIGLISKIPLENEYIVSVGGGVFDNMDLVYKYFTNALNKYKYNITVKSPMYSPVIGALILAFNNLNKKIDNEIWENY</sequence>
<evidence type="ECO:0000313" key="2">
    <source>
        <dbReference type="EMBL" id="MBU5483262.1"/>
    </source>
</evidence>
<reference evidence="2 3" key="1">
    <citation type="submission" date="2021-06" db="EMBL/GenBank/DDBJ databases">
        <authorList>
            <person name="Sun Q."/>
            <person name="Li D."/>
        </authorList>
    </citation>
    <scope>NUCLEOTIDE SEQUENCE [LARGE SCALE GENOMIC DNA]</scope>
    <source>
        <strain evidence="2 3">MSJ-11</strain>
    </source>
</reference>
<feature type="domain" description="ATPase BadF/BadG/BcrA/BcrD type" evidence="1">
    <location>
        <begin position="5"/>
        <end position="300"/>
    </location>
</feature>
<dbReference type="InterPro" id="IPR052519">
    <property type="entry name" value="Euk-type_GlcNAc_Kinase"/>
</dbReference>
<name>A0ABS6EER0_9CLOT</name>
<dbReference type="RefSeq" id="WP_216437657.1">
    <property type="nucleotide sequence ID" value="NZ_JAHLQF010000001.1"/>
</dbReference>
<evidence type="ECO:0000313" key="3">
    <source>
        <dbReference type="Proteomes" id="UP000726170"/>
    </source>
</evidence>
<comment type="caution">
    <text evidence="2">The sequence shown here is derived from an EMBL/GenBank/DDBJ whole genome shotgun (WGS) entry which is preliminary data.</text>
</comment>
<dbReference type="PANTHER" id="PTHR43190">
    <property type="entry name" value="N-ACETYL-D-GLUCOSAMINE KINASE"/>
    <property type="match status" value="1"/>
</dbReference>
<protein>
    <recommendedName>
        <fullName evidence="1">ATPase BadF/BadG/BcrA/BcrD type domain-containing protein</fullName>
    </recommendedName>
</protein>
<dbReference type="Pfam" id="PF01869">
    <property type="entry name" value="BcrAD_BadFG"/>
    <property type="match status" value="1"/>
</dbReference>
<dbReference type="InterPro" id="IPR002731">
    <property type="entry name" value="ATPase_BadF"/>
</dbReference>
<organism evidence="2 3">
    <name type="scientific">Clostridium mobile</name>
    <dbReference type="NCBI Taxonomy" id="2841512"/>
    <lineage>
        <taxon>Bacteria</taxon>
        <taxon>Bacillati</taxon>
        <taxon>Bacillota</taxon>
        <taxon>Clostridia</taxon>
        <taxon>Eubacteriales</taxon>
        <taxon>Clostridiaceae</taxon>
        <taxon>Clostridium</taxon>
    </lineage>
</organism>
<accession>A0ABS6EER0</accession>
<dbReference type="Proteomes" id="UP000726170">
    <property type="component" value="Unassembled WGS sequence"/>
</dbReference>
<dbReference type="EMBL" id="JAHLQF010000001">
    <property type="protein sequence ID" value="MBU5483262.1"/>
    <property type="molecule type" value="Genomic_DNA"/>
</dbReference>
<proteinExistence type="predicted"/>
<keyword evidence="3" id="KW-1185">Reference proteome</keyword>
<gene>
    <name evidence="2" type="ORF">KQI86_02910</name>
</gene>
<dbReference type="CDD" id="cd24007">
    <property type="entry name" value="ASKHA_NBD_eukNAGK-like"/>
    <property type="match status" value="1"/>
</dbReference>
<evidence type="ECO:0000259" key="1">
    <source>
        <dbReference type="Pfam" id="PF01869"/>
    </source>
</evidence>
<dbReference type="PANTHER" id="PTHR43190:SF3">
    <property type="entry name" value="N-ACETYL-D-GLUCOSAMINE KINASE"/>
    <property type="match status" value="1"/>
</dbReference>